<dbReference type="Gene3D" id="3.20.20.70">
    <property type="entry name" value="Aldolase class I"/>
    <property type="match status" value="1"/>
</dbReference>
<dbReference type="PANTHER" id="PTHR43273:SF8">
    <property type="entry name" value="RADICAL SAM DOMAIN PROTEIN"/>
    <property type="match status" value="1"/>
</dbReference>
<dbReference type="InterPro" id="IPR023885">
    <property type="entry name" value="4Fe4S-binding_SPASM_dom"/>
</dbReference>
<dbReference type="SFLD" id="SFLDG01067">
    <property type="entry name" value="SPASM/twitch_domain_containing"/>
    <property type="match status" value="1"/>
</dbReference>
<dbReference type="InterPro" id="IPR023867">
    <property type="entry name" value="Sulphatase_maturase_rSAM"/>
</dbReference>
<dbReference type="NCBIfam" id="TIGR04085">
    <property type="entry name" value="rSAM_more_4Fe4S"/>
    <property type="match status" value="1"/>
</dbReference>
<keyword evidence="5" id="KW-0408">Iron</keyword>
<evidence type="ECO:0000259" key="7">
    <source>
        <dbReference type="Pfam" id="PF04055"/>
    </source>
</evidence>
<dbReference type="Proteomes" id="UP000295184">
    <property type="component" value="Unassembled WGS sequence"/>
</dbReference>
<dbReference type="OrthoDB" id="9808591at2"/>
<dbReference type="InterPro" id="IPR007197">
    <property type="entry name" value="rSAM"/>
</dbReference>
<dbReference type="GO" id="GO:0046872">
    <property type="term" value="F:metal ion binding"/>
    <property type="evidence" value="ECO:0007669"/>
    <property type="project" value="UniProtKB-KW"/>
</dbReference>
<evidence type="ECO:0000256" key="6">
    <source>
        <dbReference type="ARBA" id="ARBA00023014"/>
    </source>
</evidence>
<sequence>MDNQIIFKCFQTPKGCYLYDRYSNSVIRVNTEQYDELVKIEAGLADPSSNHVINELQEKGICLPGEVEDILHPSTPFLSHLLQHRISDVILQVTQNCNLRCGYCVYGGNYKNRTHSPKTMDFELAKKAIDFGMERSQESSNFVVSFYGGEPLLAFDLIKKCVAYAKENIQGKELHFNMTTNGTLFTSEIMDFLVENNFQLLISLDGDRESHDANRVFKSGKGSFDLIMQNVRNFKARHPSYVAERVQFNTVINPKTNPSCFDEFFSVSAVFQDTHIMFNEVASSNVKEDSLVSFSENYRIKRKFEFLKLFISMSGKLDESYVSRLVIDSKRSYYDLYKELRLHAPIANVMHPQGPCIPGIARLFVNVNGEFFPCERVPELAYACIGNISNGFDIERIKQIMNIGRLSEKECKSCWALRLCSSCLNDIECHDCTIDCQSKLSGCGVRKKVALSNLFDITALSENGFELPLEEE</sequence>
<keyword evidence="3" id="KW-0949">S-adenosyl-L-methionine</keyword>
<dbReference type="EMBL" id="SLUM01000008">
    <property type="protein sequence ID" value="TCL58178.1"/>
    <property type="molecule type" value="Genomic_DNA"/>
</dbReference>
<evidence type="ECO:0000313" key="8">
    <source>
        <dbReference type="EMBL" id="TCL58178.1"/>
    </source>
</evidence>
<keyword evidence="2" id="KW-0004">4Fe-4S</keyword>
<proteinExistence type="predicted"/>
<evidence type="ECO:0000256" key="1">
    <source>
        <dbReference type="ARBA" id="ARBA00001966"/>
    </source>
</evidence>
<keyword evidence="4" id="KW-0479">Metal-binding</keyword>
<accession>A0A4R1QYX8</accession>
<evidence type="ECO:0000256" key="3">
    <source>
        <dbReference type="ARBA" id="ARBA00022691"/>
    </source>
</evidence>
<organism evidence="8 9">
    <name type="scientific">Allofournierella massiliensis</name>
    <dbReference type="NCBI Taxonomy" id="1650663"/>
    <lineage>
        <taxon>Bacteria</taxon>
        <taxon>Bacillati</taxon>
        <taxon>Bacillota</taxon>
        <taxon>Clostridia</taxon>
        <taxon>Eubacteriales</taxon>
        <taxon>Oscillospiraceae</taxon>
        <taxon>Allofournierella</taxon>
    </lineage>
</organism>
<comment type="cofactor">
    <cofactor evidence="1">
        <name>[4Fe-4S] cluster</name>
        <dbReference type="ChEBI" id="CHEBI:49883"/>
    </cofactor>
</comment>
<gene>
    <name evidence="8" type="ORF">EDD77_10846</name>
</gene>
<dbReference type="Pfam" id="PF04055">
    <property type="entry name" value="Radical_SAM"/>
    <property type="match status" value="1"/>
</dbReference>
<dbReference type="InterPro" id="IPR000385">
    <property type="entry name" value="MoaA_NifB_PqqE_Fe-S-bd_CS"/>
</dbReference>
<feature type="domain" description="Radical SAM core" evidence="7">
    <location>
        <begin position="92"/>
        <end position="264"/>
    </location>
</feature>
<dbReference type="PANTHER" id="PTHR43273">
    <property type="entry name" value="ANAEROBIC SULFATASE-MATURATING ENZYME HOMOLOG ASLB-RELATED"/>
    <property type="match status" value="1"/>
</dbReference>
<evidence type="ECO:0000256" key="5">
    <source>
        <dbReference type="ARBA" id="ARBA00023004"/>
    </source>
</evidence>
<dbReference type="GO" id="GO:0016491">
    <property type="term" value="F:oxidoreductase activity"/>
    <property type="evidence" value="ECO:0007669"/>
    <property type="project" value="InterPro"/>
</dbReference>
<evidence type="ECO:0000256" key="2">
    <source>
        <dbReference type="ARBA" id="ARBA00022485"/>
    </source>
</evidence>
<dbReference type="RefSeq" id="WP_077138531.1">
    <property type="nucleotide sequence ID" value="NZ_CABKVM010000016.1"/>
</dbReference>
<dbReference type="NCBIfam" id="TIGR04068">
    <property type="entry name" value="rSAM_ocin_clost"/>
    <property type="match status" value="1"/>
</dbReference>
<dbReference type="PROSITE" id="PS01305">
    <property type="entry name" value="MOAA_NIFB_PQQE"/>
    <property type="match status" value="1"/>
</dbReference>
<dbReference type="SFLD" id="SFLDG01386">
    <property type="entry name" value="main_SPASM_domain-containing"/>
    <property type="match status" value="1"/>
</dbReference>
<dbReference type="InterPro" id="IPR058240">
    <property type="entry name" value="rSAM_sf"/>
</dbReference>
<dbReference type="SUPFAM" id="SSF102114">
    <property type="entry name" value="Radical SAM enzymes"/>
    <property type="match status" value="1"/>
</dbReference>
<keyword evidence="6" id="KW-0411">Iron-sulfur</keyword>
<name>A0A4R1QYX8_9FIRM</name>
<evidence type="ECO:0000256" key="4">
    <source>
        <dbReference type="ARBA" id="ARBA00022723"/>
    </source>
</evidence>
<protein>
    <recommendedName>
        <fullName evidence="7">Radical SAM core domain-containing protein</fullName>
    </recommendedName>
</protein>
<evidence type="ECO:0000313" key="9">
    <source>
        <dbReference type="Proteomes" id="UP000295184"/>
    </source>
</evidence>
<reference evidence="8 9" key="1">
    <citation type="submission" date="2019-03" db="EMBL/GenBank/DDBJ databases">
        <title>Genomic Encyclopedia of Type Strains, Phase IV (KMG-IV): sequencing the most valuable type-strain genomes for metagenomic binning, comparative biology and taxonomic classification.</title>
        <authorList>
            <person name="Goeker M."/>
        </authorList>
    </citation>
    <scope>NUCLEOTIDE SEQUENCE [LARGE SCALE GENOMIC DNA]</scope>
    <source>
        <strain evidence="8 9">DSM 100451</strain>
    </source>
</reference>
<dbReference type="SFLD" id="SFLDG01384">
    <property type="entry name" value="thioether_bond_formation_requi"/>
    <property type="match status" value="1"/>
</dbReference>
<dbReference type="SFLD" id="SFLDS00029">
    <property type="entry name" value="Radical_SAM"/>
    <property type="match status" value="1"/>
</dbReference>
<dbReference type="InterPro" id="IPR013785">
    <property type="entry name" value="Aldolase_TIM"/>
</dbReference>
<dbReference type="STRING" id="1650663.GCA_001486665_01508"/>
<dbReference type="GO" id="GO:0051539">
    <property type="term" value="F:4 iron, 4 sulfur cluster binding"/>
    <property type="evidence" value="ECO:0007669"/>
    <property type="project" value="UniProtKB-KW"/>
</dbReference>
<dbReference type="InterPro" id="IPR024001">
    <property type="entry name" value="Cys-rich_pep_rSAM_mat_CcpM"/>
</dbReference>
<comment type="caution">
    <text evidence="8">The sequence shown here is derived from an EMBL/GenBank/DDBJ whole genome shotgun (WGS) entry which is preliminary data.</text>
</comment>
<dbReference type="AlphaFoldDB" id="A0A4R1QYX8"/>
<dbReference type="CDD" id="cd01335">
    <property type="entry name" value="Radical_SAM"/>
    <property type="match status" value="1"/>
</dbReference>